<dbReference type="Pfam" id="PF13568">
    <property type="entry name" value="OMP_b-brl_2"/>
    <property type="match status" value="1"/>
</dbReference>
<dbReference type="InterPro" id="IPR025665">
    <property type="entry name" value="Beta-barrel_OMP_2"/>
</dbReference>
<dbReference type="KEGG" id="ppec:H9W90_05035"/>
<dbReference type="AlphaFoldDB" id="A0A7G9LCY9"/>
<feature type="domain" description="Outer membrane protein beta-barrel" evidence="1">
    <location>
        <begin position="21"/>
        <end position="182"/>
    </location>
</feature>
<organism evidence="2 3">
    <name type="scientific">Polaribacter pectinis</name>
    <dbReference type="NCBI Taxonomy" id="2738844"/>
    <lineage>
        <taxon>Bacteria</taxon>
        <taxon>Pseudomonadati</taxon>
        <taxon>Bacteroidota</taxon>
        <taxon>Flavobacteriia</taxon>
        <taxon>Flavobacteriales</taxon>
        <taxon>Flavobacteriaceae</taxon>
    </lineage>
</organism>
<sequence length="208" mass="23582">MKKGILIYLLLISPFVLSQDFGFHFGMNLSTQLNKDKVQNNSKELDYKNVFGVNFGFDYKTKIGQNVFFQTGLTFIQNGFKHDRLNINGGSYLAKSATLNYLKVPLLLLADKKTTKVGPNIKFGGYISYLIGGDYNVLNSPIETPLNKEFKKLDFGITGGIGLKINKFTLDFIYNLGLNNIAEDGDNNFIETVIKNRNFNVNLIYWIY</sequence>
<proteinExistence type="predicted"/>
<reference evidence="2 3" key="1">
    <citation type="submission" date="2020-08" db="EMBL/GenBank/DDBJ databases">
        <title>Polaribacter sp. L12M9 isolated from gut of the Korean scallop.</title>
        <authorList>
            <person name="Jeong Y.S."/>
        </authorList>
    </citation>
    <scope>NUCLEOTIDE SEQUENCE [LARGE SCALE GENOMIC DNA]</scope>
    <source>
        <strain evidence="2 3">L12M9</strain>
    </source>
</reference>
<gene>
    <name evidence="2" type="ORF">H9W90_05035</name>
</gene>
<evidence type="ECO:0000313" key="2">
    <source>
        <dbReference type="EMBL" id="QNM86488.1"/>
    </source>
</evidence>
<keyword evidence="3" id="KW-1185">Reference proteome</keyword>
<name>A0A7G9LCY9_9FLAO</name>
<accession>A0A7G9LCY9</accession>
<evidence type="ECO:0000313" key="3">
    <source>
        <dbReference type="Proteomes" id="UP000515808"/>
    </source>
</evidence>
<dbReference type="RefSeq" id="WP_187483368.1">
    <property type="nucleotide sequence ID" value="NZ_CP060695.1"/>
</dbReference>
<dbReference type="EMBL" id="CP060695">
    <property type="protein sequence ID" value="QNM86488.1"/>
    <property type="molecule type" value="Genomic_DNA"/>
</dbReference>
<dbReference type="Proteomes" id="UP000515808">
    <property type="component" value="Chromosome"/>
</dbReference>
<protein>
    <submittedName>
        <fullName evidence="2">PorT family protein</fullName>
    </submittedName>
</protein>
<evidence type="ECO:0000259" key="1">
    <source>
        <dbReference type="Pfam" id="PF13568"/>
    </source>
</evidence>